<evidence type="ECO:0000256" key="4">
    <source>
        <dbReference type="ARBA" id="ARBA00022643"/>
    </source>
</evidence>
<dbReference type="SUPFAM" id="SSF53218">
    <property type="entry name" value="Molybdenum cofactor biosynthesis proteins"/>
    <property type="match status" value="1"/>
</dbReference>
<keyword evidence="6" id="KW-0548">Nucleotidyltransferase</keyword>
<dbReference type="Gene3D" id="3.40.980.10">
    <property type="entry name" value="MoaB/Mog-like domain"/>
    <property type="match status" value="1"/>
</dbReference>
<evidence type="ECO:0000256" key="2">
    <source>
        <dbReference type="ARBA" id="ARBA00012393"/>
    </source>
</evidence>
<dbReference type="PANTHER" id="PTHR23293:SF9">
    <property type="entry name" value="FAD SYNTHASE"/>
    <property type="match status" value="1"/>
</dbReference>
<protein>
    <recommendedName>
        <fullName evidence="2">FAD synthase</fullName>
        <ecNumber evidence="2">2.7.7.2</ecNumber>
    </recommendedName>
    <alternativeName>
        <fullName evidence="10">FAD pyrophosphorylase</fullName>
    </alternativeName>
    <alternativeName>
        <fullName evidence="11">FMN adenylyltransferase</fullName>
    </alternativeName>
</protein>
<comment type="caution">
    <text evidence="15">The sequence shown here is derived from an EMBL/GenBank/DDBJ whole genome shotgun (WGS) entry which is preliminary data.</text>
</comment>
<evidence type="ECO:0000256" key="6">
    <source>
        <dbReference type="ARBA" id="ARBA00022695"/>
    </source>
</evidence>
<evidence type="ECO:0000256" key="11">
    <source>
        <dbReference type="ARBA" id="ARBA00031871"/>
    </source>
</evidence>
<gene>
    <name evidence="14" type="ORF">WJX75_000238</name>
    <name evidence="15" type="ORF">WJX75_002551</name>
</gene>
<keyword evidence="8" id="KW-0274">FAD</keyword>
<keyword evidence="16" id="KW-1185">Reference proteome</keyword>
<dbReference type="PANTHER" id="PTHR23293">
    <property type="entry name" value="FAD SYNTHETASE-RELATED FMN ADENYLYLTRANSFERASE"/>
    <property type="match status" value="1"/>
</dbReference>
<dbReference type="SUPFAM" id="SSF52402">
    <property type="entry name" value="Adenine nucleotide alpha hydrolases-like"/>
    <property type="match status" value="1"/>
</dbReference>
<dbReference type="InterPro" id="IPR036425">
    <property type="entry name" value="MoaB/Mog-like_dom_sf"/>
</dbReference>
<dbReference type="CDD" id="cd00885">
    <property type="entry name" value="cinA"/>
    <property type="match status" value="1"/>
</dbReference>
<reference evidence="15" key="2">
    <citation type="submission" date="2024-04" db="EMBL/GenBank/DDBJ databases">
        <authorList>
            <person name="Dal Grande F."/>
            <person name="Keller J."/>
            <person name="Delaux P.-M."/>
        </authorList>
    </citation>
    <scope>NUCLEOTIDE SEQUENCE</scope>
    <source>
        <strain evidence="15">SAG 216-7</strain>
    </source>
</reference>
<evidence type="ECO:0000256" key="5">
    <source>
        <dbReference type="ARBA" id="ARBA00022679"/>
    </source>
</evidence>
<dbReference type="InterPro" id="IPR001453">
    <property type="entry name" value="MoaB/Mog_dom"/>
</dbReference>
<dbReference type="CDD" id="cd23948">
    <property type="entry name" value="FAD_synthase"/>
    <property type="match status" value="1"/>
</dbReference>
<feature type="domain" description="MoaB/Mog" evidence="13">
    <location>
        <begin position="252"/>
        <end position="417"/>
    </location>
</feature>
<evidence type="ECO:0000256" key="8">
    <source>
        <dbReference type="ARBA" id="ARBA00022827"/>
    </source>
</evidence>
<sequence length="508" mass="55128">MEVVHAIEALRDAHLQNKFLKAVTNVQRTVDLYGVNALAFSFNGGKDSTVVLHILRAAMALKMSGGPLCNGSGGIPQSGLGGILSFFFERRDDFAEVLEFVQAINTQYDLQVRKMHGDFKAGIVQLTTVSGIRAIFLGTRRGDPNAHGQDEFCPSSPGWPPFMRVNPILGWTYADVWAFLRATRVPYCSLYDHGFTSLGSVDNTRPNSALRKEDGSYAPAHLLYDIRMERAGRTCAAAEQPSTPRAIASTVALVIIGDEILSGKVEDVNTPFLCRELHAIGWQIAKVSILPDEVAAISAELRALSEAHDVVITSGGLGPTIDDVTMQGVADALDHQLTRDQDLEHRLRMYFGSNVTHSHLKMAEAPSGELTTVDCTMEDGRSSPFPVLLCRNIYVLPGVPHLLQLKWKAVKQHLTSATGHLEPFRCVTLRLSTDDETKVAPTLQRLSAKFEGSVGIGSYPVEGSSDGAGIILSLESKDSKQLEAARAALITELPPGSILGERRDSSTL</sequence>
<evidence type="ECO:0000256" key="3">
    <source>
        <dbReference type="ARBA" id="ARBA00022630"/>
    </source>
</evidence>
<keyword evidence="4" id="KW-0288">FMN</keyword>
<proteinExistence type="predicted"/>
<dbReference type="Pfam" id="PF00994">
    <property type="entry name" value="MoCF_biosynth"/>
    <property type="match status" value="1"/>
</dbReference>
<dbReference type="EMBL" id="JALJOT010000008">
    <property type="protein sequence ID" value="KAK9907935.1"/>
    <property type="molecule type" value="Genomic_DNA"/>
</dbReference>
<keyword evidence="3" id="KW-0285">Flavoprotein</keyword>
<dbReference type="SMART" id="SM00852">
    <property type="entry name" value="MoCF_biosynth"/>
    <property type="match status" value="1"/>
</dbReference>
<evidence type="ECO:0000256" key="12">
    <source>
        <dbReference type="ARBA" id="ARBA00049494"/>
    </source>
</evidence>
<evidence type="ECO:0000256" key="1">
    <source>
        <dbReference type="ARBA" id="ARBA00004726"/>
    </source>
</evidence>
<evidence type="ECO:0000256" key="7">
    <source>
        <dbReference type="ARBA" id="ARBA00022741"/>
    </source>
</evidence>
<keyword evidence="5" id="KW-0808">Transferase</keyword>
<dbReference type="InterPro" id="IPR002500">
    <property type="entry name" value="PAPS_reduct_dom"/>
</dbReference>
<comment type="catalytic activity">
    <reaction evidence="12">
        <text>FMN + ATP + H(+) = FAD + diphosphate</text>
        <dbReference type="Rhea" id="RHEA:17237"/>
        <dbReference type="ChEBI" id="CHEBI:15378"/>
        <dbReference type="ChEBI" id="CHEBI:30616"/>
        <dbReference type="ChEBI" id="CHEBI:33019"/>
        <dbReference type="ChEBI" id="CHEBI:57692"/>
        <dbReference type="ChEBI" id="CHEBI:58210"/>
        <dbReference type="EC" id="2.7.7.2"/>
    </reaction>
</comment>
<comment type="pathway">
    <text evidence="1">Cofactor biosynthesis; FAD biosynthesis; FAD from FMN: step 1/1.</text>
</comment>
<dbReference type="Proteomes" id="UP001491310">
    <property type="component" value="Unassembled WGS sequence"/>
</dbReference>
<dbReference type="EMBL" id="JALJOT010000008">
    <property type="protein sequence ID" value="KAK9908080.1"/>
    <property type="molecule type" value="Genomic_DNA"/>
</dbReference>
<reference evidence="15 16" key="1">
    <citation type="journal article" date="2024" name="Nat. Commun.">
        <title>Phylogenomics reveals the evolutionary origins of lichenization in chlorophyte algae.</title>
        <authorList>
            <person name="Puginier C."/>
            <person name="Libourel C."/>
            <person name="Otte J."/>
            <person name="Skaloud P."/>
            <person name="Haon M."/>
            <person name="Grisel S."/>
            <person name="Petersen M."/>
            <person name="Berrin J.G."/>
            <person name="Delaux P.M."/>
            <person name="Dal Grande F."/>
            <person name="Keller J."/>
        </authorList>
    </citation>
    <scope>NUCLEOTIDE SEQUENCE [LARGE SCALE GENOMIC DNA]</scope>
    <source>
        <strain evidence="15 16">SAG 216-7</strain>
    </source>
</reference>
<dbReference type="InterPro" id="IPR056596">
    <property type="entry name" value="FLAD1_M"/>
</dbReference>
<accession>A0ABR2YMU4</accession>
<evidence type="ECO:0000313" key="14">
    <source>
        <dbReference type="EMBL" id="KAK9907935.1"/>
    </source>
</evidence>
<evidence type="ECO:0000313" key="16">
    <source>
        <dbReference type="Proteomes" id="UP001491310"/>
    </source>
</evidence>
<dbReference type="Pfam" id="PF24102">
    <property type="entry name" value="FLAD1_M"/>
    <property type="match status" value="1"/>
</dbReference>
<evidence type="ECO:0000256" key="9">
    <source>
        <dbReference type="ARBA" id="ARBA00022840"/>
    </source>
</evidence>
<keyword evidence="7" id="KW-0547">Nucleotide-binding</keyword>
<evidence type="ECO:0000313" key="15">
    <source>
        <dbReference type="EMBL" id="KAK9908080.1"/>
    </source>
</evidence>
<organism evidence="15 16">
    <name type="scientific">Coccomyxa subellipsoidea</name>
    <dbReference type="NCBI Taxonomy" id="248742"/>
    <lineage>
        <taxon>Eukaryota</taxon>
        <taxon>Viridiplantae</taxon>
        <taxon>Chlorophyta</taxon>
        <taxon>core chlorophytes</taxon>
        <taxon>Trebouxiophyceae</taxon>
        <taxon>Trebouxiophyceae incertae sedis</taxon>
        <taxon>Coccomyxaceae</taxon>
        <taxon>Coccomyxa</taxon>
    </lineage>
</organism>
<dbReference type="Pfam" id="PF01507">
    <property type="entry name" value="PAPS_reduct"/>
    <property type="match status" value="2"/>
</dbReference>
<name>A0ABR2YMU4_9CHLO</name>
<evidence type="ECO:0000256" key="10">
    <source>
        <dbReference type="ARBA" id="ARBA00031145"/>
    </source>
</evidence>
<evidence type="ECO:0000259" key="13">
    <source>
        <dbReference type="SMART" id="SM00852"/>
    </source>
</evidence>
<dbReference type="InterPro" id="IPR014729">
    <property type="entry name" value="Rossmann-like_a/b/a_fold"/>
</dbReference>
<dbReference type="EC" id="2.7.7.2" evidence="2"/>
<dbReference type="Gene3D" id="3.40.50.620">
    <property type="entry name" value="HUPs"/>
    <property type="match status" value="1"/>
</dbReference>
<keyword evidence="9" id="KW-0067">ATP-binding</keyword>